<keyword evidence="2" id="KW-1185">Reference proteome</keyword>
<reference evidence="1 2" key="1">
    <citation type="journal article" date="2022" name="bioRxiv">
        <title>The genome of the oomycete Peronosclerospora sorghi, a cosmopolitan pathogen of maize and sorghum, is inflated with dispersed pseudogenes.</title>
        <authorList>
            <person name="Fletcher K."/>
            <person name="Martin F."/>
            <person name="Isakeit T."/>
            <person name="Cavanaugh K."/>
            <person name="Magill C."/>
            <person name="Michelmore R."/>
        </authorList>
    </citation>
    <scope>NUCLEOTIDE SEQUENCE [LARGE SCALE GENOMIC DNA]</scope>
    <source>
        <strain evidence="1">P6</strain>
    </source>
</reference>
<organism evidence="1 2">
    <name type="scientific">Peronosclerospora sorghi</name>
    <dbReference type="NCBI Taxonomy" id="230839"/>
    <lineage>
        <taxon>Eukaryota</taxon>
        <taxon>Sar</taxon>
        <taxon>Stramenopiles</taxon>
        <taxon>Oomycota</taxon>
        <taxon>Peronosporomycetes</taxon>
        <taxon>Peronosporales</taxon>
        <taxon>Peronosporaceae</taxon>
        <taxon>Peronosclerospora</taxon>
    </lineage>
</organism>
<dbReference type="Proteomes" id="UP001163321">
    <property type="component" value="Chromosome 1"/>
</dbReference>
<name>A0ACC0WTH6_9STRA</name>
<evidence type="ECO:0000313" key="2">
    <source>
        <dbReference type="Proteomes" id="UP001163321"/>
    </source>
</evidence>
<dbReference type="EMBL" id="CM047580">
    <property type="protein sequence ID" value="KAI9921917.1"/>
    <property type="molecule type" value="Genomic_DNA"/>
</dbReference>
<comment type="caution">
    <text evidence="1">The sequence shown here is derived from an EMBL/GenBank/DDBJ whole genome shotgun (WGS) entry which is preliminary data.</text>
</comment>
<proteinExistence type="predicted"/>
<gene>
    <name evidence="1" type="ORF">PsorP6_001773</name>
</gene>
<protein>
    <submittedName>
        <fullName evidence="1">Uncharacterized protein</fullName>
    </submittedName>
</protein>
<evidence type="ECO:0000313" key="1">
    <source>
        <dbReference type="EMBL" id="KAI9921917.1"/>
    </source>
</evidence>
<sequence length="267" mass="31088">MVAHEDERLRQQKEAQKNVKQKLSAMETAMDARRWELHNLSEKAGAMGNVAVADERTKELVDQLAMKDEQILALQTYLERMQFLTKNQDRKEESYRIMSRCQEIWQEVGLSEEYQANQLHHINELLVQKCSEDLESLEAAREKLQARITTTYYNVQRMEVFLQAGDPVDLPSVPTVAGETLLEQDKYLLALQERLSCELWKHLNARIRTCEGIQEIAISLGIKSIDDFRHVSNEDIGNFDADFFQLKFVELRRLETVSSRKRFCCCT</sequence>
<accession>A0ACC0WTH6</accession>